<dbReference type="GeneID" id="40315851"/>
<feature type="compositionally biased region" description="Basic and acidic residues" evidence="1">
    <location>
        <begin position="737"/>
        <end position="748"/>
    </location>
</feature>
<gene>
    <name evidence="2" type="ORF">Tco025E_02240</name>
</gene>
<dbReference type="Proteomes" id="UP000284403">
    <property type="component" value="Unassembled WGS sequence"/>
</dbReference>
<evidence type="ECO:0000313" key="3">
    <source>
        <dbReference type="Proteomes" id="UP000284403"/>
    </source>
</evidence>
<sequence>CFWARGHMCNTSAPCPDAEKAPVPPFPSNAPTAANSPNNTAREELEAAVAGAGEEGSAATPKCSMSADAARKSFFDSVSRLSFEKVQTMVGLLDGQTTSFNEFQQELWVYASHVQQTMLACLRAFVHNAEKELSESNTESLLAMASQVTEVLVAYLFAFSPLEQSALPHSDEAAASEVASPTITVSIGRAMASIRALRRCCAVASICAARWIDAMYVTALSLPPHGSFPPECRPTDIASIFCSPTVVPREGSAPPPSLARQLLASQSPTLALSTDAERDCWWETEMEVTLQFFAIHEKPVLSEVEFLHSAMLVQLSSLWRFLTPRAHTIAERIGVSLPFPPPTALVEEDGIKVDFTLPWLAGVQCYGGLKKPFVTEDDASRIFRAAVQAQQQHFPSCCNANDLSSASSPASLPTETEARRRAKKPLLHVREYFISVILRRLCLGDATGGCLEPSTMQLRQMIKSLPRAVREQGPDSMPDPGTVSVEEWQRIKWWPFFEDPALAKAAAFVERYLLRLLTVCFGFVNGELCSRRTPFLPDVLHLAASTKGCQATLERYFHAIFALDAVREKKLCHSQDAGETGGTSEVRKGGDAVALSGPLMAFDFALAVEEAMFFFQRAGETRLRGPCARGLSYGSPNHLCELRGLAAPAGANGGAEEAVGGNDGYGGYGDDDDDDDDGGGDLLPLATELTLLLEVEGAAALTLTLLGASHWGRYVTPRLTAVPLKPVAAAPAPVAKVKREQTTEHVRVSPESAAAVRKESSP</sequence>
<feature type="region of interest" description="Disordered" evidence="1">
    <location>
        <begin position="651"/>
        <end position="681"/>
    </location>
</feature>
<feature type="region of interest" description="Disordered" evidence="1">
    <location>
        <begin position="730"/>
        <end position="762"/>
    </location>
</feature>
<feature type="compositionally biased region" description="Low complexity" evidence="1">
    <location>
        <begin position="651"/>
        <end position="660"/>
    </location>
</feature>
<organism evidence="2 3">
    <name type="scientific">Trypanosoma conorhini</name>
    <dbReference type="NCBI Taxonomy" id="83891"/>
    <lineage>
        <taxon>Eukaryota</taxon>
        <taxon>Discoba</taxon>
        <taxon>Euglenozoa</taxon>
        <taxon>Kinetoplastea</taxon>
        <taxon>Metakinetoplastina</taxon>
        <taxon>Trypanosomatida</taxon>
        <taxon>Trypanosomatidae</taxon>
        <taxon>Trypanosoma</taxon>
    </lineage>
</organism>
<keyword evidence="3" id="KW-1185">Reference proteome</keyword>
<dbReference type="EMBL" id="MKKU01000083">
    <property type="protein sequence ID" value="RNF25560.1"/>
    <property type="molecule type" value="Genomic_DNA"/>
</dbReference>
<evidence type="ECO:0000256" key="1">
    <source>
        <dbReference type="SAM" id="MobiDB-lite"/>
    </source>
</evidence>
<feature type="compositionally biased region" description="Acidic residues" evidence="1">
    <location>
        <begin position="669"/>
        <end position="679"/>
    </location>
</feature>
<dbReference type="OrthoDB" id="273543at2759"/>
<feature type="non-terminal residue" evidence="2">
    <location>
        <position position="1"/>
    </location>
</feature>
<dbReference type="AlphaFoldDB" id="A0A422Q6F6"/>
<accession>A0A422Q6F6</accession>
<feature type="compositionally biased region" description="Low complexity" evidence="1">
    <location>
        <begin position="47"/>
        <end position="59"/>
    </location>
</feature>
<dbReference type="RefSeq" id="XP_029230766.1">
    <property type="nucleotide sequence ID" value="XM_029369169.1"/>
</dbReference>
<protein>
    <submittedName>
        <fullName evidence="2">Uncharacterized protein</fullName>
    </submittedName>
</protein>
<reference evidence="2 3" key="1">
    <citation type="journal article" date="2018" name="BMC Genomics">
        <title>Genomic comparison of Trypanosoma conorhini and Trypanosoma rangeli to Trypanosoma cruzi strains of high and low virulence.</title>
        <authorList>
            <person name="Bradwell K.R."/>
            <person name="Koparde V.N."/>
            <person name="Matveyev A.V."/>
            <person name="Serrano M.G."/>
            <person name="Alves J.M."/>
            <person name="Parikh H."/>
            <person name="Huang B."/>
            <person name="Lee V."/>
            <person name="Espinosa-Alvarez O."/>
            <person name="Ortiz P.A."/>
            <person name="Costa-Martins A.G."/>
            <person name="Teixeira M.M."/>
            <person name="Buck G.A."/>
        </authorList>
    </citation>
    <scope>NUCLEOTIDE SEQUENCE [LARGE SCALE GENOMIC DNA]</scope>
    <source>
        <strain evidence="2 3">025E</strain>
    </source>
</reference>
<feature type="region of interest" description="Disordered" evidence="1">
    <location>
        <begin position="24"/>
        <end position="62"/>
    </location>
</feature>
<feature type="compositionally biased region" description="Low complexity" evidence="1">
    <location>
        <begin position="29"/>
        <end position="40"/>
    </location>
</feature>
<name>A0A422Q6F6_9TRYP</name>
<evidence type="ECO:0000313" key="2">
    <source>
        <dbReference type="EMBL" id="RNF25560.1"/>
    </source>
</evidence>
<comment type="caution">
    <text evidence="2">The sequence shown here is derived from an EMBL/GenBank/DDBJ whole genome shotgun (WGS) entry which is preliminary data.</text>
</comment>
<proteinExistence type="predicted"/>